<organism evidence="2 3">
    <name type="scientific">Paramecium sonneborni</name>
    <dbReference type="NCBI Taxonomy" id="65129"/>
    <lineage>
        <taxon>Eukaryota</taxon>
        <taxon>Sar</taxon>
        <taxon>Alveolata</taxon>
        <taxon>Ciliophora</taxon>
        <taxon>Intramacronucleata</taxon>
        <taxon>Oligohymenophorea</taxon>
        <taxon>Peniculida</taxon>
        <taxon>Parameciidae</taxon>
        <taxon>Paramecium</taxon>
    </lineage>
</organism>
<evidence type="ECO:0000256" key="1">
    <source>
        <dbReference type="SAM" id="SignalP"/>
    </source>
</evidence>
<feature type="signal peptide" evidence="1">
    <location>
        <begin position="1"/>
        <end position="22"/>
    </location>
</feature>
<protein>
    <submittedName>
        <fullName evidence="2">Uncharacterized protein</fullName>
    </submittedName>
</protein>
<dbReference type="Proteomes" id="UP000692954">
    <property type="component" value="Unassembled WGS sequence"/>
</dbReference>
<keyword evidence="1" id="KW-0732">Signal</keyword>
<dbReference type="EMBL" id="CAJJDN010000101">
    <property type="protein sequence ID" value="CAD8112564.1"/>
    <property type="molecule type" value="Genomic_DNA"/>
</dbReference>
<reference evidence="2" key="1">
    <citation type="submission" date="2021-01" db="EMBL/GenBank/DDBJ databases">
        <authorList>
            <consortium name="Genoscope - CEA"/>
            <person name="William W."/>
        </authorList>
    </citation>
    <scope>NUCLEOTIDE SEQUENCE</scope>
</reference>
<name>A0A8S1QC35_9CILI</name>
<evidence type="ECO:0000313" key="3">
    <source>
        <dbReference type="Proteomes" id="UP000692954"/>
    </source>
</evidence>
<keyword evidence="3" id="KW-1185">Reference proteome</keyword>
<proteinExistence type="predicted"/>
<sequence>MQKILLFIGFSLIQCSIPLVCSDVKKESDCQEVINGINDCIWSGGQCQIKTCDLITSPCDGEAYVGFSCSSSKKGCKSVKQCLEIDNADSCSKVTPKGQQCFWEENCRLKQCKDNSKETCYDINGQQCIYQNNICTTFTDCGDITEIDKCNGNISNKSFECTWMNEKCVRKQCNMIINEEDCHKNVLKSENCFYGQISEEKKGCLSCSLIEDSCLCNHYNLFGCVWKQDRCYKQSCSSFTTIDECTQAYDSLTCTWYSPMNKCITIDYANELDRQCDIYSYSQGLQILLLVILLIF</sequence>
<accession>A0A8S1QC35</accession>
<gene>
    <name evidence="2" type="ORF">PSON_ATCC_30995.1.T1010065</name>
</gene>
<dbReference type="AlphaFoldDB" id="A0A8S1QC35"/>
<comment type="caution">
    <text evidence="2">The sequence shown here is derived from an EMBL/GenBank/DDBJ whole genome shotgun (WGS) entry which is preliminary data.</text>
</comment>
<feature type="chain" id="PRO_5035817636" evidence="1">
    <location>
        <begin position="23"/>
        <end position="296"/>
    </location>
</feature>
<dbReference type="OrthoDB" id="283607at2759"/>
<evidence type="ECO:0000313" key="2">
    <source>
        <dbReference type="EMBL" id="CAD8112564.1"/>
    </source>
</evidence>